<feature type="chain" id="PRO_5002224802" evidence="1">
    <location>
        <begin position="17"/>
        <end position="108"/>
    </location>
</feature>
<evidence type="ECO:0000313" key="3">
    <source>
        <dbReference type="Proteomes" id="UP000053593"/>
    </source>
</evidence>
<keyword evidence="1" id="KW-0732">Signal</keyword>
<protein>
    <submittedName>
        <fullName evidence="2">Uncharacterized protein</fullName>
    </submittedName>
</protein>
<name>A0A0D0BSQ7_9AGAR</name>
<organism evidence="2 3">
    <name type="scientific">Collybiopsis luxurians FD-317 M1</name>
    <dbReference type="NCBI Taxonomy" id="944289"/>
    <lineage>
        <taxon>Eukaryota</taxon>
        <taxon>Fungi</taxon>
        <taxon>Dikarya</taxon>
        <taxon>Basidiomycota</taxon>
        <taxon>Agaricomycotina</taxon>
        <taxon>Agaricomycetes</taxon>
        <taxon>Agaricomycetidae</taxon>
        <taxon>Agaricales</taxon>
        <taxon>Marasmiineae</taxon>
        <taxon>Omphalotaceae</taxon>
        <taxon>Collybiopsis</taxon>
        <taxon>Collybiopsis luxurians</taxon>
    </lineage>
</organism>
<evidence type="ECO:0000313" key="2">
    <source>
        <dbReference type="EMBL" id="KIK58396.1"/>
    </source>
</evidence>
<dbReference type="Proteomes" id="UP000053593">
    <property type="component" value="Unassembled WGS sequence"/>
</dbReference>
<evidence type="ECO:0000256" key="1">
    <source>
        <dbReference type="SAM" id="SignalP"/>
    </source>
</evidence>
<dbReference type="AlphaFoldDB" id="A0A0D0BSQ7"/>
<feature type="signal peptide" evidence="1">
    <location>
        <begin position="1"/>
        <end position="16"/>
    </location>
</feature>
<proteinExistence type="predicted"/>
<accession>A0A0D0BSQ7</accession>
<dbReference type="EMBL" id="KN834785">
    <property type="protein sequence ID" value="KIK58396.1"/>
    <property type="molecule type" value="Genomic_DNA"/>
</dbReference>
<sequence>MGIGGVVCLCMLCGCSIPIWRLCRYWQTELEYWPVGSGCAGYECGAANHGHSDQDLSSLLSRVGSSRPLQEENTNIAPHSWIDVVYNQSPCPEDICCLRVDIQLRFQA</sequence>
<gene>
    <name evidence="2" type="ORF">GYMLUDRAFT_45293</name>
</gene>
<dbReference type="HOGENOM" id="CLU_2197278_0_0_1"/>
<keyword evidence="3" id="KW-1185">Reference proteome</keyword>
<reference evidence="2 3" key="1">
    <citation type="submission" date="2014-04" db="EMBL/GenBank/DDBJ databases">
        <title>Evolutionary Origins and Diversification of the Mycorrhizal Mutualists.</title>
        <authorList>
            <consortium name="DOE Joint Genome Institute"/>
            <consortium name="Mycorrhizal Genomics Consortium"/>
            <person name="Kohler A."/>
            <person name="Kuo A."/>
            <person name="Nagy L.G."/>
            <person name="Floudas D."/>
            <person name="Copeland A."/>
            <person name="Barry K.W."/>
            <person name="Cichocki N."/>
            <person name="Veneault-Fourrey C."/>
            <person name="LaButti K."/>
            <person name="Lindquist E.A."/>
            <person name="Lipzen A."/>
            <person name="Lundell T."/>
            <person name="Morin E."/>
            <person name="Murat C."/>
            <person name="Riley R."/>
            <person name="Ohm R."/>
            <person name="Sun H."/>
            <person name="Tunlid A."/>
            <person name="Henrissat B."/>
            <person name="Grigoriev I.V."/>
            <person name="Hibbett D.S."/>
            <person name="Martin F."/>
        </authorList>
    </citation>
    <scope>NUCLEOTIDE SEQUENCE [LARGE SCALE GENOMIC DNA]</scope>
    <source>
        <strain evidence="2 3">FD-317 M1</strain>
    </source>
</reference>